<comment type="cofactor">
    <cofactor evidence="1 6">
        <name>FAD</name>
        <dbReference type="ChEBI" id="CHEBI:57692"/>
    </cofactor>
</comment>
<reference evidence="10 11" key="1">
    <citation type="journal article" date="2015" name="Stand. Genomic Sci.">
        <title>Genomic Encyclopedia of Bacterial and Archaeal Type Strains, Phase III: the genomes of soil and plant-associated and newly described type strains.</title>
        <authorList>
            <person name="Whitman W.B."/>
            <person name="Woyke T."/>
            <person name="Klenk H.P."/>
            <person name="Zhou Y."/>
            <person name="Lilburn T.G."/>
            <person name="Beck B.J."/>
            <person name="De Vos P."/>
            <person name="Vandamme P."/>
            <person name="Eisen J.A."/>
            <person name="Garrity G."/>
            <person name="Hugenholtz P."/>
            <person name="Kyrpides N.C."/>
        </authorList>
    </citation>
    <scope>NUCLEOTIDE SEQUENCE [LARGE SCALE GENOMIC DNA]</scope>
    <source>
        <strain evidence="10 11">RF6</strain>
    </source>
</reference>
<dbReference type="InterPro" id="IPR009075">
    <property type="entry name" value="AcylCo_DH/oxidase_C"/>
</dbReference>
<evidence type="ECO:0000256" key="1">
    <source>
        <dbReference type="ARBA" id="ARBA00001974"/>
    </source>
</evidence>
<evidence type="ECO:0000256" key="4">
    <source>
        <dbReference type="ARBA" id="ARBA00022827"/>
    </source>
</evidence>
<dbReference type="SUPFAM" id="SSF47203">
    <property type="entry name" value="Acyl-CoA dehydrogenase C-terminal domain-like"/>
    <property type="match status" value="1"/>
</dbReference>
<dbReference type="Pfam" id="PF02770">
    <property type="entry name" value="Acyl-CoA_dh_M"/>
    <property type="match status" value="1"/>
</dbReference>
<protein>
    <submittedName>
        <fullName evidence="10">Alkylation response protein AidB-like acyl-CoA dehydrogenase</fullName>
    </submittedName>
</protein>
<keyword evidence="3 6" id="KW-0285">Flavoprotein</keyword>
<dbReference type="Gene3D" id="1.10.540.10">
    <property type="entry name" value="Acyl-CoA dehydrogenase/oxidase, N-terminal domain"/>
    <property type="match status" value="1"/>
</dbReference>
<comment type="caution">
    <text evidence="10">The sequence shown here is derived from an EMBL/GenBank/DDBJ whole genome shotgun (WGS) entry which is preliminary data.</text>
</comment>
<evidence type="ECO:0000313" key="11">
    <source>
        <dbReference type="Proteomes" id="UP000291832"/>
    </source>
</evidence>
<dbReference type="PROSITE" id="PS00073">
    <property type="entry name" value="ACYL_COA_DH_2"/>
    <property type="match status" value="1"/>
</dbReference>
<dbReference type="PANTHER" id="PTHR43884">
    <property type="entry name" value="ACYL-COA DEHYDROGENASE"/>
    <property type="match status" value="1"/>
</dbReference>
<evidence type="ECO:0000256" key="2">
    <source>
        <dbReference type="ARBA" id="ARBA00009347"/>
    </source>
</evidence>
<dbReference type="Proteomes" id="UP000291832">
    <property type="component" value="Unassembled WGS sequence"/>
</dbReference>
<dbReference type="InterPro" id="IPR036250">
    <property type="entry name" value="AcylCo_DH-like_C"/>
</dbReference>
<keyword evidence="4 6" id="KW-0274">FAD</keyword>
<dbReference type="GO" id="GO:0003995">
    <property type="term" value="F:acyl-CoA dehydrogenase activity"/>
    <property type="evidence" value="ECO:0007669"/>
    <property type="project" value="InterPro"/>
</dbReference>
<dbReference type="InterPro" id="IPR037069">
    <property type="entry name" value="AcylCoA_DH/ox_N_sf"/>
</dbReference>
<evidence type="ECO:0000256" key="3">
    <source>
        <dbReference type="ARBA" id="ARBA00022630"/>
    </source>
</evidence>
<dbReference type="InterPro" id="IPR009100">
    <property type="entry name" value="AcylCoA_DH/oxidase_NM_dom_sf"/>
</dbReference>
<dbReference type="InterPro" id="IPR006089">
    <property type="entry name" value="Acyl-CoA_DH_CS"/>
</dbReference>
<evidence type="ECO:0000259" key="9">
    <source>
        <dbReference type="Pfam" id="PF02771"/>
    </source>
</evidence>
<comment type="similarity">
    <text evidence="2 6">Belongs to the acyl-CoA dehydrogenase family.</text>
</comment>
<feature type="domain" description="Acyl-CoA dehydrogenase/oxidase C-terminal" evidence="7">
    <location>
        <begin position="248"/>
        <end position="368"/>
    </location>
</feature>
<keyword evidence="11" id="KW-1185">Reference proteome</keyword>
<sequence>MADRETRHAELAERFLPDALIERIRGRAAATDRENAFFADDLAELRAQGYLTLFVPEEFGGPGLTLHEVSRLQQRLAGAAPGTALAINMHLMCVGVARAMRERGDDSLARVFDEAMAGEIFAFGISEPGNDWVLSDSTTTAQPQPDGGYLLTGTKIFTSLSPVWTRLMTHGVDASDPDQPELVFGFIERSAPGITVSDHWDVLGMRASQSRATRLDGVPLTAERVIRRLPVGPGPDLLPFAIAANFQLLIASVYAGVARRALDVAAAGLRRRRSAKHGTTLDAVPESRVRLADAHLDYLVVPALLDATTRDFDELVDHGAGWSPRLVAARLHATALARRTAEVALQCTGGAGFDSEHEAGRLYRDAAAGMFHPPAADAARPLFAAALLDEA</sequence>
<name>A0A4Q7U418_9MICO</name>
<evidence type="ECO:0000259" key="8">
    <source>
        <dbReference type="Pfam" id="PF02770"/>
    </source>
</evidence>
<feature type="domain" description="Acyl-CoA dehydrogenase/oxidase N-terminal" evidence="9">
    <location>
        <begin position="22"/>
        <end position="95"/>
    </location>
</feature>
<keyword evidence="5 6" id="KW-0560">Oxidoreductase</keyword>
<proteinExistence type="inferred from homology"/>
<organism evidence="10 11">
    <name type="scientific">Leucobacter luti</name>
    <dbReference type="NCBI Taxonomy" id="340320"/>
    <lineage>
        <taxon>Bacteria</taxon>
        <taxon>Bacillati</taxon>
        <taxon>Actinomycetota</taxon>
        <taxon>Actinomycetes</taxon>
        <taxon>Micrococcales</taxon>
        <taxon>Microbacteriaceae</taxon>
        <taxon>Leucobacter</taxon>
    </lineage>
</organism>
<dbReference type="InterPro" id="IPR046373">
    <property type="entry name" value="Acyl-CoA_Oxase/DH_mid-dom_sf"/>
</dbReference>
<evidence type="ECO:0000259" key="7">
    <source>
        <dbReference type="Pfam" id="PF00441"/>
    </source>
</evidence>
<dbReference type="EMBL" id="SHKI01000002">
    <property type="protein sequence ID" value="RZT68476.1"/>
    <property type="molecule type" value="Genomic_DNA"/>
</dbReference>
<dbReference type="GO" id="GO:0050660">
    <property type="term" value="F:flavin adenine dinucleotide binding"/>
    <property type="evidence" value="ECO:0007669"/>
    <property type="project" value="InterPro"/>
</dbReference>
<dbReference type="RefSeq" id="WP_130452461.1">
    <property type="nucleotide sequence ID" value="NZ_QYAG01000004.1"/>
</dbReference>
<feature type="domain" description="Acyl-CoA oxidase/dehydrogenase middle" evidence="8">
    <location>
        <begin position="122"/>
        <end position="217"/>
    </location>
</feature>
<evidence type="ECO:0000256" key="6">
    <source>
        <dbReference type="RuleBase" id="RU362125"/>
    </source>
</evidence>
<dbReference type="Pfam" id="PF00441">
    <property type="entry name" value="Acyl-CoA_dh_1"/>
    <property type="match status" value="1"/>
</dbReference>
<dbReference type="Pfam" id="PF02771">
    <property type="entry name" value="Acyl-CoA_dh_N"/>
    <property type="match status" value="1"/>
</dbReference>
<dbReference type="Gene3D" id="2.40.110.10">
    <property type="entry name" value="Butyryl-CoA Dehydrogenase, subunit A, domain 2"/>
    <property type="match status" value="1"/>
</dbReference>
<evidence type="ECO:0000256" key="5">
    <source>
        <dbReference type="ARBA" id="ARBA00023002"/>
    </source>
</evidence>
<accession>A0A4Q7U418</accession>
<dbReference type="OrthoDB" id="3404950at2"/>
<dbReference type="Gene3D" id="1.20.140.10">
    <property type="entry name" value="Butyryl-CoA Dehydrogenase, subunit A, domain 3"/>
    <property type="match status" value="1"/>
</dbReference>
<dbReference type="PIRSF" id="PIRSF016578">
    <property type="entry name" value="HsaA"/>
    <property type="match status" value="1"/>
</dbReference>
<gene>
    <name evidence="10" type="ORF">EV139_0201</name>
</gene>
<dbReference type="PANTHER" id="PTHR43884:SF25">
    <property type="entry name" value="ACYL-COA DEHYDROGENASE YDBM-RELATED"/>
    <property type="match status" value="1"/>
</dbReference>
<evidence type="ECO:0000313" key="10">
    <source>
        <dbReference type="EMBL" id="RZT68476.1"/>
    </source>
</evidence>
<dbReference type="AlphaFoldDB" id="A0A4Q7U418"/>
<dbReference type="SUPFAM" id="SSF56645">
    <property type="entry name" value="Acyl-CoA dehydrogenase NM domain-like"/>
    <property type="match status" value="1"/>
</dbReference>
<dbReference type="InterPro" id="IPR013786">
    <property type="entry name" value="AcylCoA_DH/ox_N"/>
</dbReference>
<dbReference type="InterPro" id="IPR006091">
    <property type="entry name" value="Acyl-CoA_Oxase/DH_mid-dom"/>
</dbReference>